<dbReference type="Gene3D" id="1.50.10.10">
    <property type="match status" value="2"/>
</dbReference>
<dbReference type="PANTHER" id="PTHR42899:SF1">
    <property type="entry name" value="SPERMATOGENESIS-ASSOCIATED PROTEIN 20"/>
    <property type="match status" value="1"/>
</dbReference>
<dbReference type="GO" id="GO:0005975">
    <property type="term" value="P:carbohydrate metabolic process"/>
    <property type="evidence" value="ECO:0007669"/>
    <property type="project" value="InterPro"/>
</dbReference>
<gene>
    <name evidence="2" type="ORF">EV148_102472</name>
</gene>
<dbReference type="InterPro" id="IPR036249">
    <property type="entry name" value="Thioredoxin-like_sf"/>
</dbReference>
<dbReference type="Gene3D" id="3.40.30.10">
    <property type="entry name" value="Glutaredoxin"/>
    <property type="match status" value="1"/>
</dbReference>
<comment type="caution">
    <text evidence="2">The sequence shown here is derived from an EMBL/GenBank/DDBJ whole genome shotgun (WGS) entry which is preliminary data.</text>
</comment>
<sequence length="672" mass="73816">MSNRLACETSPYLRQHADNPVDWWPWCEDALATARRERKPILLSIGYAACHWCHVMAHESFEDAATAALMNALYVNIKVDREERPDIDKVYQLAHQALAQRGGGWPLTVFLAPDDRVPFFSGTYFPTTPRYGLPAFAQVLRAVRAWHDDRPDELRARNDALAHFLAGYGQEAAHAGALDAAPLHDALARIARNFDHANGGHAGGPKFPHASEIEWLLARDDGARAMARRTLECMAARGLADHLGGGFFRYCVDERWEIPHFEKMLYDNAQLLPLYARAARLFGEPAFAQAADACARWLERELQAPTGGFMSSYDADSEGDEGRYYVWQRDEVRGVLDAGEFALVESLYGLDQPPNFEGHAWHLVVKRSPDDVAAALGIDVGCASARRARAEAKLLAARERRVRPGLDDKILTAWNALAIGGAARAARDMAQAPLLAAAERALDFLHANAWIGGRLYACHAGGRARFPAYLDDHAFLLDALLAMLQVRWRERDFAWAIALAEALLEHFEDRDRGGFWFTAHDAEPLPQRPKPFVDESLPAGNGVAARALSTIGHLLGEPRWLQAAERCLRAAWPVLAESPHACCGLLLALGDALEPRTTLVLRADDAEARRWVAAIAHADAIGIDRWRIPPGASLSGALAAQVHSPGGVAHLCRGAACLPPITTPDDLLTRLA</sequence>
<proteinExistence type="predicted"/>
<dbReference type="CDD" id="cd02955">
    <property type="entry name" value="SSP411"/>
    <property type="match status" value="1"/>
</dbReference>
<evidence type="ECO:0000313" key="2">
    <source>
        <dbReference type="EMBL" id="TCO42113.1"/>
    </source>
</evidence>
<dbReference type="AlphaFoldDB" id="A0A4R2IC53"/>
<name>A0A4R2IC53_9GAMM</name>
<dbReference type="PIRSF" id="PIRSF006402">
    <property type="entry name" value="UCP006402_thioredoxin"/>
    <property type="match status" value="1"/>
</dbReference>
<evidence type="ECO:0000313" key="3">
    <source>
        <dbReference type="Proteomes" id="UP000294862"/>
    </source>
</evidence>
<protein>
    <recommendedName>
        <fullName evidence="1">Spermatogenesis-associated protein 20-like TRX domain-containing protein</fullName>
    </recommendedName>
</protein>
<dbReference type="RefSeq" id="WP_131995251.1">
    <property type="nucleotide sequence ID" value="NZ_JACGXM010000011.1"/>
</dbReference>
<dbReference type="InterPro" id="IPR008928">
    <property type="entry name" value="6-hairpin_glycosidase_sf"/>
</dbReference>
<dbReference type="Proteomes" id="UP000294862">
    <property type="component" value="Unassembled WGS sequence"/>
</dbReference>
<feature type="domain" description="Spermatogenesis-associated protein 20-like TRX" evidence="1">
    <location>
        <begin position="3"/>
        <end position="165"/>
    </location>
</feature>
<dbReference type="InterPro" id="IPR012341">
    <property type="entry name" value="6hp_glycosidase-like_sf"/>
</dbReference>
<dbReference type="SUPFAM" id="SSF48208">
    <property type="entry name" value="Six-hairpin glycosidases"/>
    <property type="match status" value="1"/>
</dbReference>
<dbReference type="InterPro" id="IPR024705">
    <property type="entry name" value="Ssp411"/>
</dbReference>
<evidence type="ECO:0000259" key="1">
    <source>
        <dbReference type="Pfam" id="PF03190"/>
    </source>
</evidence>
<dbReference type="PANTHER" id="PTHR42899">
    <property type="entry name" value="SPERMATOGENESIS-ASSOCIATED PROTEIN 20"/>
    <property type="match status" value="1"/>
</dbReference>
<accession>A0A4R2IC53</accession>
<keyword evidence="3" id="KW-1185">Reference proteome</keyword>
<organism evidence="2 3">
    <name type="scientific">Dokdonella fugitiva</name>
    <dbReference type="NCBI Taxonomy" id="328517"/>
    <lineage>
        <taxon>Bacteria</taxon>
        <taxon>Pseudomonadati</taxon>
        <taxon>Pseudomonadota</taxon>
        <taxon>Gammaproteobacteria</taxon>
        <taxon>Lysobacterales</taxon>
        <taxon>Rhodanobacteraceae</taxon>
        <taxon>Dokdonella</taxon>
    </lineage>
</organism>
<dbReference type="EMBL" id="SLWQ01000002">
    <property type="protein sequence ID" value="TCO42113.1"/>
    <property type="molecule type" value="Genomic_DNA"/>
</dbReference>
<dbReference type="SUPFAM" id="SSF52833">
    <property type="entry name" value="Thioredoxin-like"/>
    <property type="match status" value="1"/>
</dbReference>
<reference evidence="2 3" key="1">
    <citation type="journal article" date="2015" name="Stand. Genomic Sci.">
        <title>Genomic Encyclopedia of Bacterial and Archaeal Type Strains, Phase III: the genomes of soil and plant-associated and newly described type strains.</title>
        <authorList>
            <person name="Whitman W.B."/>
            <person name="Woyke T."/>
            <person name="Klenk H.P."/>
            <person name="Zhou Y."/>
            <person name="Lilburn T.G."/>
            <person name="Beck B.J."/>
            <person name="De Vos P."/>
            <person name="Vandamme P."/>
            <person name="Eisen J.A."/>
            <person name="Garrity G."/>
            <person name="Hugenholtz P."/>
            <person name="Kyrpides N.C."/>
        </authorList>
    </citation>
    <scope>NUCLEOTIDE SEQUENCE [LARGE SCALE GENOMIC DNA]</scope>
    <source>
        <strain evidence="2 3">A3</strain>
    </source>
</reference>
<dbReference type="Pfam" id="PF03190">
    <property type="entry name" value="Thioredox_DsbH"/>
    <property type="match status" value="1"/>
</dbReference>
<dbReference type="OrthoDB" id="195735at2"/>
<dbReference type="InterPro" id="IPR004879">
    <property type="entry name" value="Ssp411-like_TRX"/>
</dbReference>